<gene>
    <name evidence="1" type="ORF">BDR25DRAFT_312813</name>
</gene>
<sequence>MSTSAPRFHIPFPKTFLSLNAKPTKLPSVNTIMSPEPEVPTHSFLSNRPNASRHFSISSSTSSGSVTISEPASPTVQAADAANMNGMPAFQTWLPLNAKFNPPPKSAGEMTVGGGVKSPFLSNRG</sequence>
<name>A0ACB6R3C0_9PLEO</name>
<dbReference type="Proteomes" id="UP000799755">
    <property type="component" value="Unassembled WGS sequence"/>
</dbReference>
<proteinExistence type="predicted"/>
<reference evidence="1" key="1">
    <citation type="journal article" date="2020" name="Stud. Mycol.">
        <title>101 Dothideomycetes genomes: a test case for predicting lifestyles and emergence of pathogens.</title>
        <authorList>
            <person name="Haridas S."/>
            <person name="Albert R."/>
            <person name="Binder M."/>
            <person name="Bloem J."/>
            <person name="Labutti K."/>
            <person name="Salamov A."/>
            <person name="Andreopoulos B."/>
            <person name="Baker S."/>
            <person name="Barry K."/>
            <person name="Bills G."/>
            <person name="Bluhm B."/>
            <person name="Cannon C."/>
            <person name="Castanera R."/>
            <person name="Culley D."/>
            <person name="Daum C."/>
            <person name="Ezra D."/>
            <person name="Gonzalez J."/>
            <person name="Henrissat B."/>
            <person name="Kuo A."/>
            <person name="Liang C."/>
            <person name="Lipzen A."/>
            <person name="Lutzoni F."/>
            <person name="Magnuson J."/>
            <person name="Mondo S."/>
            <person name="Nolan M."/>
            <person name="Ohm R."/>
            <person name="Pangilinan J."/>
            <person name="Park H.-J."/>
            <person name="Ramirez L."/>
            <person name="Alfaro M."/>
            <person name="Sun H."/>
            <person name="Tritt A."/>
            <person name="Yoshinaga Y."/>
            <person name="Zwiers L.-H."/>
            <person name="Turgeon B."/>
            <person name="Goodwin S."/>
            <person name="Spatafora J."/>
            <person name="Crous P."/>
            <person name="Grigoriev I."/>
        </authorList>
    </citation>
    <scope>NUCLEOTIDE SEQUENCE</scope>
    <source>
        <strain evidence="1">ATCC 200398</strain>
    </source>
</reference>
<protein>
    <submittedName>
        <fullName evidence="1">Uncharacterized protein</fullName>
    </submittedName>
</protein>
<organism evidence="1 2">
    <name type="scientific">Lindgomyces ingoldianus</name>
    <dbReference type="NCBI Taxonomy" id="673940"/>
    <lineage>
        <taxon>Eukaryota</taxon>
        <taxon>Fungi</taxon>
        <taxon>Dikarya</taxon>
        <taxon>Ascomycota</taxon>
        <taxon>Pezizomycotina</taxon>
        <taxon>Dothideomycetes</taxon>
        <taxon>Pleosporomycetidae</taxon>
        <taxon>Pleosporales</taxon>
        <taxon>Lindgomycetaceae</taxon>
        <taxon>Lindgomyces</taxon>
    </lineage>
</organism>
<dbReference type="EMBL" id="MU003501">
    <property type="protein sequence ID" value="KAF2472941.1"/>
    <property type="molecule type" value="Genomic_DNA"/>
</dbReference>
<evidence type="ECO:0000313" key="1">
    <source>
        <dbReference type="EMBL" id="KAF2472941.1"/>
    </source>
</evidence>
<accession>A0ACB6R3C0</accession>
<comment type="caution">
    <text evidence="1">The sequence shown here is derived from an EMBL/GenBank/DDBJ whole genome shotgun (WGS) entry which is preliminary data.</text>
</comment>
<evidence type="ECO:0000313" key="2">
    <source>
        <dbReference type="Proteomes" id="UP000799755"/>
    </source>
</evidence>
<keyword evidence="2" id="KW-1185">Reference proteome</keyword>